<evidence type="ECO:0000313" key="4">
    <source>
        <dbReference type="EMBL" id="CDW87098.1"/>
    </source>
</evidence>
<dbReference type="Proteomes" id="UP000039865">
    <property type="component" value="Unassembled WGS sequence"/>
</dbReference>
<protein>
    <submittedName>
        <fullName evidence="4">N-alpha-acetyltransferase auxiliary subunit-like</fullName>
    </submittedName>
</protein>
<keyword evidence="1" id="KW-0677">Repeat</keyword>
<keyword evidence="3" id="KW-0175">Coiled coil</keyword>
<dbReference type="GO" id="GO:0005737">
    <property type="term" value="C:cytoplasm"/>
    <property type="evidence" value="ECO:0007669"/>
    <property type="project" value="UniProtKB-ARBA"/>
</dbReference>
<keyword evidence="4" id="KW-0808">Transferase</keyword>
<dbReference type="OrthoDB" id="10263032at2759"/>
<dbReference type="InterPro" id="IPR011990">
    <property type="entry name" value="TPR-like_helical_dom_sf"/>
</dbReference>
<dbReference type="AlphaFoldDB" id="A0A078B1H8"/>
<dbReference type="GO" id="GO:0016740">
    <property type="term" value="F:transferase activity"/>
    <property type="evidence" value="ECO:0007669"/>
    <property type="project" value="UniProtKB-KW"/>
</dbReference>
<evidence type="ECO:0000256" key="2">
    <source>
        <dbReference type="ARBA" id="ARBA00022803"/>
    </source>
</evidence>
<dbReference type="SUPFAM" id="SSF48452">
    <property type="entry name" value="TPR-like"/>
    <property type="match status" value="1"/>
</dbReference>
<gene>
    <name evidence="4" type="primary">Contig18686.g19847</name>
    <name evidence="4" type="ORF">STYLEM_16200</name>
</gene>
<keyword evidence="5" id="KW-1185">Reference proteome</keyword>
<proteinExistence type="predicted"/>
<dbReference type="InterPro" id="IPR021183">
    <property type="entry name" value="NatA_aux_su"/>
</dbReference>
<dbReference type="FunCoup" id="A0A078B1H8">
    <property type="interactions" value="433"/>
</dbReference>
<dbReference type="Pfam" id="PF12569">
    <property type="entry name" value="NatA_aux_su"/>
    <property type="match status" value="1"/>
</dbReference>
<sequence>MILKDSKLRRDHSSNKCLYLKSLGMLMQIQELRKSQEITNCLKIADKILEKHPDHTFTISQKAINLSTANRSDEAYKLINQHLMKNLADPHLWNLDEARKAYLRARQYFPVDEDGLKGCTEELSNLYLLQKNYNSYIDIRKENRQYSEALGVLQSLERNLKGTKEKIKPHHTSEMTLFEAQILEDNEQLQTAIKLLNMPGRVIDQVKLLEINPANLRYLLDLLQLYGFQGISFDSSFTQEQQDKIIELVEKYGKSSNKHLILLKATTGQNFENSFKNYADYLLNKNSPAFLNQLKGLYNSKTNHQEKTTAISNQLNSRLADATEEQQQWIHAYLAQHYAYLDNVENSNKSANEALKHERDDADLYFVISKAFGLLKNIEMQRQLAEKARNLDKSDRYFSTYSTKCQLRLGNIDEAYEIMIPFSKNTYTGEFNSFQLESLWYEIELGNAYLKKQNYVMALKIFNYVIKHFNKYDTDLAAVYQYNFGYFNLITFLQVVEQFNLLWKNKYAVKAAKGILSCLQQLQATKQQEIERVGQLDIEFKNSNDYKKLKIEEKKKNEDDQFDFDTDIHGYTLYVKFLKGEHAQFKEFLEKVTQQNLDDNELQNLCQLHAETNQVSKLQVSN</sequence>
<dbReference type="PANTHER" id="PTHR22767:SF2">
    <property type="entry name" value="N(ALPHA)-ACETYLTRANSFERASE 15_16, ISOFORM A"/>
    <property type="match status" value="1"/>
</dbReference>
<dbReference type="EMBL" id="CCKQ01015277">
    <property type="protein sequence ID" value="CDW87098.1"/>
    <property type="molecule type" value="Genomic_DNA"/>
</dbReference>
<dbReference type="OMA" id="WIHAYLA"/>
<accession>A0A078B1H8</accession>
<dbReference type="InParanoid" id="A0A078B1H8"/>
<evidence type="ECO:0000313" key="5">
    <source>
        <dbReference type="Proteomes" id="UP000039865"/>
    </source>
</evidence>
<evidence type="ECO:0000256" key="3">
    <source>
        <dbReference type="SAM" id="Coils"/>
    </source>
</evidence>
<keyword evidence="2" id="KW-0802">TPR repeat</keyword>
<reference evidence="4 5" key="1">
    <citation type="submission" date="2014-06" db="EMBL/GenBank/DDBJ databases">
        <authorList>
            <person name="Swart Estienne"/>
        </authorList>
    </citation>
    <scope>NUCLEOTIDE SEQUENCE [LARGE SCALE GENOMIC DNA]</scope>
    <source>
        <strain evidence="4 5">130c</strain>
    </source>
</reference>
<organism evidence="4 5">
    <name type="scientific">Stylonychia lemnae</name>
    <name type="common">Ciliate</name>
    <dbReference type="NCBI Taxonomy" id="5949"/>
    <lineage>
        <taxon>Eukaryota</taxon>
        <taxon>Sar</taxon>
        <taxon>Alveolata</taxon>
        <taxon>Ciliophora</taxon>
        <taxon>Intramacronucleata</taxon>
        <taxon>Spirotrichea</taxon>
        <taxon>Stichotrichia</taxon>
        <taxon>Sporadotrichida</taxon>
        <taxon>Oxytrichidae</taxon>
        <taxon>Stylonychinae</taxon>
        <taxon>Stylonychia</taxon>
    </lineage>
</organism>
<evidence type="ECO:0000256" key="1">
    <source>
        <dbReference type="ARBA" id="ARBA00022737"/>
    </source>
</evidence>
<feature type="coiled-coil region" evidence="3">
    <location>
        <begin position="139"/>
        <end position="166"/>
    </location>
</feature>
<name>A0A078B1H8_STYLE</name>
<dbReference type="PANTHER" id="PTHR22767">
    <property type="entry name" value="N-TERMINAL ACETYLTRANSFERASE-RELATED"/>
    <property type="match status" value="1"/>
</dbReference>
<dbReference type="Gene3D" id="1.25.40.1040">
    <property type="match status" value="2"/>
</dbReference>